<dbReference type="AlphaFoldDB" id="A0A3B6VQH6"/>
<dbReference type="EMBL" id="CP002873">
    <property type="protein sequence ID" value="AGA65925.1"/>
    <property type="molecule type" value="Genomic_DNA"/>
</dbReference>
<keyword evidence="3" id="KW-1185">Reference proteome</keyword>
<dbReference type="KEGG" id="bpip:BPP43_03095"/>
<dbReference type="Gene3D" id="3.40.50.150">
    <property type="entry name" value="Vaccinia Virus protein VP39"/>
    <property type="match status" value="1"/>
</dbReference>
<dbReference type="InterPro" id="IPR029063">
    <property type="entry name" value="SAM-dependent_MTases_sf"/>
</dbReference>
<evidence type="ECO:0000313" key="3">
    <source>
        <dbReference type="Proteomes" id="UP000010793"/>
    </source>
</evidence>
<protein>
    <submittedName>
        <fullName evidence="2">TPR domain protein</fullName>
    </submittedName>
</protein>
<sequence>MDKNIEKIINDIVWCIPFKKLRYAVREYLFFFNDELLKEIRNNNKIYEELNNKINNLEEYIKKLNIKLPIHMTDDERKLFINTVKNSKNYIEFGAGGSTFMVLNITNANIISIEGDPNWIEYMRNNNTIFEAEQTSRLKFYYIDIGKVGYWSRPIDNSAEELYPNYSKYVFTKLNKDEINDIDTILIDGRFRVACALNSIFYCRNAKIIIHDFFNREYYNILLNYLDIIEKVDTLGVFKIKKDINFYEVEKLINEYAYDIR</sequence>
<feature type="coiled-coil region" evidence="1">
    <location>
        <begin position="33"/>
        <end position="67"/>
    </location>
</feature>
<gene>
    <name evidence="2" type="ORF">BPP43_03095</name>
</gene>
<evidence type="ECO:0000256" key="1">
    <source>
        <dbReference type="SAM" id="Coils"/>
    </source>
</evidence>
<accession>A0A3B6VQH6</accession>
<reference evidence="2 3" key="1">
    <citation type="journal article" date="2013" name="Genome Announc.">
        <title>Complete Genome Sequence of the Porcine Strain Brachyspira pilosicoli P43/6/78(T.).</title>
        <authorList>
            <person name="Lin C."/>
            <person name="den Bakker H.C."/>
            <person name="Suzuki H."/>
            <person name="Lefebure T."/>
            <person name="Ponnala L."/>
            <person name="Sun Q."/>
            <person name="Stanhope M.J."/>
            <person name="Wiedmann M."/>
            <person name="Duhamel G.E."/>
        </authorList>
    </citation>
    <scope>NUCLEOTIDE SEQUENCE [LARGE SCALE GENOMIC DNA]</scope>
    <source>
        <strain evidence="2 3">P43/6/78</strain>
    </source>
</reference>
<organism evidence="2 3">
    <name type="scientific">Brachyspira pilosicoli P43/6/78</name>
    <dbReference type="NCBI Taxonomy" id="1042417"/>
    <lineage>
        <taxon>Bacteria</taxon>
        <taxon>Pseudomonadati</taxon>
        <taxon>Spirochaetota</taxon>
        <taxon>Spirochaetia</taxon>
        <taxon>Brachyspirales</taxon>
        <taxon>Brachyspiraceae</taxon>
        <taxon>Brachyspira</taxon>
    </lineage>
</organism>
<evidence type="ECO:0000313" key="2">
    <source>
        <dbReference type="EMBL" id="AGA65925.1"/>
    </source>
</evidence>
<dbReference type="RefSeq" id="WP_015274108.1">
    <property type="nucleotide sequence ID" value="NC_019908.1"/>
</dbReference>
<keyword evidence="1" id="KW-0175">Coiled coil</keyword>
<name>A0A3B6VQH6_BRAPL</name>
<proteinExistence type="predicted"/>
<dbReference type="Proteomes" id="UP000010793">
    <property type="component" value="Chromosome"/>
</dbReference>